<dbReference type="Gene3D" id="1.20.900.10">
    <property type="entry name" value="Dbl homology (DH) domain"/>
    <property type="match status" value="1"/>
</dbReference>
<dbReference type="InterPro" id="IPR011993">
    <property type="entry name" value="PH-like_dom_sf"/>
</dbReference>
<feature type="domain" description="DH" evidence="4">
    <location>
        <begin position="526"/>
        <end position="721"/>
    </location>
</feature>
<dbReference type="EMBL" id="JAZGQO010000012">
    <property type="protein sequence ID" value="KAK6172061.1"/>
    <property type="molecule type" value="Genomic_DNA"/>
</dbReference>
<dbReference type="InterPro" id="IPR000219">
    <property type="entry name" value="DH_dom"/>
</dbReference>
<dbReference type="GO" id="GO:0005085">
    <property type="term" value="F:guanyl-nucleotide exchange factor activity"/>
    <property type="evidence" value="ECO:0007669"/>
    <property type="project" value="InterPro"/>
</dbReference>
<dbReference type="SMART" id="SM00325">
    <property type="entry name" value="RhoGEF"/>
    <property type="match status" value="1"/>
</dbReference>
<dbReference type="SUPFAM" id="SSF50729">
    <property type="entry name" value="PH domain-like"/>
    <property type="match status" value="1"/>
</dbReference>
<dbReference type="AlphaFoldDB" id="A0AAN8PHC2"/>
<comment type="subcellular location">
    <subcellularLocation>
        <location evidence="1">Cytoplasm</location>
    </subcellularLocation>
</comment>
<reference evidence="5 6" key="1">
    <citation type="submission" date="2024-01" db="EMBL/GenBank/DDBJ databases">
        <title>The genome of the rayed Mediterranean limpet Patella caerulea (Linnaeus, 1758).</title>
        <authorList>
            <person name="Anh-Thu Weber A."/>
            <person name="Halstead-Nussloch G."/>
        </authorList>
    </citation>
    <scope>NUCLEOTIDE SEQUENCE [LARGE SCALE GENOMIC DNA]</scope>
    <source>
        <strain evidence="5">AATW-2023a</strain>
        <tissue evidence="5">Whole specimen</tissue>
    </source>
</reference>
<name>A0AAN8PHC2_PATCE</name>
<dbReference type="Proteomes" id="UP001347796">
    <property type="component" value="Unassembled WGS sequence"/>
</dbReference>
<evidence type="ECO:0000313" key="5">
    <source>
        <dbReference type="EMBL" id="KAK6172061.1"/>
    </source>
</evidence>
<sequence length="922" mass="104635">MAAMNFEQKSLTSRRSSKIPVPVWRRHITDDVGMLQNSAQILQQNRKCDYERNDDWIGTSSDVKSDGGVSRVSLLLNNELFQKHLVKHADFVKRHTSKLCGLRKSMSNIDLSTLGLHDAVSAVNNEQNRIGENSCDFATKNPIITRERRKSIACDRPSLDQLQTKITAAFQAASNNSVTAKRRLYIPSFAEFKKTRQLVVNDKLETMKDNLCSYSLDTINEDDQFKHDGYSHGLTKTKVITVQPCETYLHSENNLSTSIKDSASPRQQSVDYNKDMGNNSSIITADGIDTDNSDEVFMEDVKLCEMRDNCEENSEERTSPVFRSTSDVCNYSLTAESQRRRIKLRKQRQCKSEPFADIPRPEIRPSQYLDTPGLVDKSIDCGKQTLCLVDKYSSPVYTSGDISQATSYLSLAEFDVSESETESNCDINATGTRLSNLSLASSNDSGVIGYESSLDSTNITLSSIPYSITPPDNTVSDISRHSLQSSSNPNKSAFHNASLCLTGVDNRMANTEQHSSKESCTHRRMEQREIVQEILETELNYGRDLNILKEEFYNPMKLAGLLNSEQLEQVFGNLDDLILNNTQFCKRLQTNIQSASNNGDQNVGSNTSSVQIGFLFLESSAMFSAFENYCINQPLASIVLEQVAKEKELLRIFLQVSQNENSALRRMHLKSFLMVPVQRIVKYPLLLKRLCKVTCSNHTDKVNIQAALTQIEDILLHINSKTNYATLRPKRKRMSESNQRQSFSLTDKNEIHKIALDMLGWNKKEVSDLVCSKLWYGLPNDHSWAPKKCKNIKFIQIHAVLLVLDKSNQGRVEERRGSTGMVFPNESTSVEQAVVVLVREKNGKYQPVRDPLQLDKCVVTVDPECEEVFEIQEWGKESYLLKCEDARDTKVWVNHLKQQTRDLSQWRRRRNALPNIMLKQMC</sequence>
<proteinExistence type="predicted"/>
<organism evidence="5 6">
    <name type="scientific">Patella caerulea</name>
    <name type="common">Rayed Mediterranean limpet</name>
    <dbReference type="NCBI Taxonomy" id="87958"/>
    <lineage>
        <taxon>Eukaryota</taxon>
        <taxon>Metazoa</taxon>
        <taxon>Spiralia</taxon>
        <taxon>Lophotrochozoa</taxon>
        <taxon>Mollusca</taxon>
        <taxon>Gastropoda</taxon>
        <taxon>Patellogastropoda</taxon>
        <taxon>Patelloidea</taxon>
        <taxon>Patellidae</taxon>
        <taxon>Patella</taxon>
    </lineage>
</organism>
<evidence type="ECO:0000259" key="4">
    <source>
        <dbReference type="PROSITE" id="PS50010"/>
    </source>
</evidence>
<feature type="region of interest" description="Disordered" evidence="3">
    <location>
        <begin position="256"/>
        <end position="278"/>
    </location>
</feature>
<evidence type="ECO:0000313" key="6">
    <source>
        <dbReference type="Proteomes" id="UP001347796"/>
    </source>
</evidence>
<dbReference type="CDD" id="cd00160">
    <property type="entry name" value="RhoGEF"/>
    <property type="match status" value="1"/>
</dbReference>
<keyword evidence="2" id="KW-0963">Cytoplasm</keyword>
<accession>A0AAN8PHC2</accession>
<evidence type="ECO:0000256" key="2">
    <source>
        <dbReference type="ARBA" id="ARBA00022490"/>
    </source>
</evidence>
<gene>
    <name evidence="5" type="ORF">SNE40_018024</name>
</gene>
<dbReference type="InterPro" id="IPR051480">
    <property type="entry name" value="Endocytic_GEF_Adapter"/>
</dbReference>
<comment type="caution">
    <text evidence="5">The sequence shown here is derived from an EMBL/GenBank/DDBJ whole genome shotgun (WGS) entry which is preliminary data.</text>
</comment>
<dbReference type="Gene3D" id="2.30.29.30">
    <property type="entry name" value="Pleckstrin-homology domain (PH domain)/Phosphotyrosine-binding domain (PTB)"/>
    <property type="match status" value="1"/>
</dbReference>
<keyword evidence="6" id="KW-1185">Reference proteome</keyword>
<dbReference type="PANTHER" id="PTHR46006">
    <property type="entry name" value="RHO GUANINE NUCLEOTIDE EXCHANGE FACTOR AT 64C, ISOFORM A"/>
    <property type="match status" value="1"/>
</dbReference>
<dbReference type="SUPFAM" id="SSF48065">
    <property type="entry name" value="DBL homology domain (DH-domain)"/>
    <property type="match status" value="1"/>
</dbReference>
<dbReference type="PANTHER" id="PTHR46006:SF5">
    <property type="entry name" value="DH DOMAIN-CONTAINING PROTEIN"/>
    <property type="match status" value="1"/>
</dbReference>
<dbReference type="Pfam" id="PF00621">
    <property type="entry name" value="RhoGEF"/>
    <property type="match status" value="1"/>
</dbReference>
<dbReference type="GO" id="GO:0035025">
    <property type="term" value="P:positive regulation of Rho protein signal transduction"/>
    <property type="evidence" value="ECO:0007669"/>
    <property type="project" value="TreeGrafter"/>
</dbReference>
<evidence type="ECO:0000256" key="3">
    <source>
        <dbReference type="SAM" id="MobiDB-lite"/>
    </source>
</evidence>
<protein>
    <recommendedName>
        <fullName evidence="4">DH domain-containing protein</fullName>
    </recommendedName>
</protein>
<dbReference type="InterPro" id="IPR035899">
    <property type="entry name" value="DBL_dom_sf"/>
</dbReference>
<dbReference type="PROSITE" id="PS50010">
    <property type="entry name" value="DH_2"/>
    <property type="match status" value="1"/>
</dbReference>
<evidence type="ECO:0000256" key="1">
    <source>
        <dbReference type="ARBA" id="ARBA00004496"/>
    </source>
</evidence>
<dbReference type="GO" id="GO:0005737">
    <property type="term" value="C:cytoplasm"/>
    <property type="evidence" value="ECO:0007669"/>
    <property type="project" value="UniProtKB-SubCell"/>
</dbReference>